<keyword evidence="2" id="KW-1185">Reference proteome</keyword>
<accession>A0ABV3FIV2</accession>
<dbReference type="EMBL" id="JBFAIH010000030">
    <property type="protein sequence ID" value="MEV0367423.1"/>
    <property type="molecule type" value="Genomic_DNA"/>
</dbReference>
<dbReference type="Proteomes" id="UP001551658">
    <property type="component" value="Unassembled WGS sequence"/>
</dbReference>
<organism evidence="1 2">
    <name type="scientific">Nocardia fusca</name>
    <dbReference type="NCBI Taxonomy" id="941183"/>
    <lineage>
        <taxon>Bacteria</taxon>
        <taxon>Bacillati</taxon>
        <taxon>Actinomycetota</taxon>
        <taxon>Actinomycetes</taxon>
        <taxon>Mycobacteriales</taxon>
        <taxon>Nocardiaceae</taxon>
        <taxon>Nocardia</taxon>
    </lineage>
</organism>
<reference evidence="1 2" key="1">
    <citation type="submission" date="2024-06" db="EMBL/GenBank/DDBJ databases">
        <title>The Natural Products Discovery Center: Release of the First 8490 Sequenced Strains for Exploring Actinobacteria Biosynthetic Diversity.</title>
        <authorList>
            <person name="Kalkreuter E."/>
            <person name="Kautsar S.A."/>
            <person name="Yang D."/>
            <person name="Bader C.D."/>
            <person name="Teijaro C.N."/>
            <person name="Fluegel L."/>
            <person name="Davis C.M."/>
            <person name="Simpson J.R."/>
            <person name="Lauterbach L."/>
            <person name="Steele A.D."/>
            <person name="Gui C."/>
            <person name="Meng S."/>
            <person name="Li G."/>
            <person name="Viehrig K."/>
            <person name="Ye F."/>
            <person name="Su P."/>
            <person name="Kiefer A.F."/>
            <person name="Nichols A."/>
            <person name="Cepeda A.J."/>
            <person name="Yan W."/>
            <person name="Fan B."/>
            <person name="Jiang Y."/>
            <person name="Adhikari A."/>
            <person name="Zheng C.-J."/>
            <person name="Schuster L."/>
            <person name="Cowan T.M."/>
            <person name="Smanski M.J."/>
            <person name="Chevrette M.G."/>
            <person name="De Carvalho L.P.S."/>
            <person name="Shen B."/>
        </authorList>
    </citation>
    <scope>NUCLEOTIDE SEQUENCE [LARGE SCALE GENOMIC DNA]</scope>
    <source>
        <strain evidence="1 2">NPDC050671</strain>
    </source>
</reference>
<sequence length="119" mass="12871">MLQQWQTLKTQAEAGELRMDADVGASLAARCNVFLDRLQVMLRQTDSLAYLEGFGTLRSADTLRTKFAGKAVTDPDSAANRLKAAIDIVMLMKQTFELSARQVAETDESTSTALGNAGA</sequence>
<evidence type="ECO:0000313" key="2">
    <source>
        <dbReference type="Proteomes" id="UP001551658"/>
    </source>
</evidence>
<comment type="caution">
    <text evidence="1">The sequence shown here is derived from an EMBL/GenBank/DDBJ whole genome shotgun (WGS) entry which is preliminary data.</text>
</comment>
<dbReference type="RefSeq" id="WP_357986937.1">
    <property type="nucleotide sequence ID" value="NZ_JBFAIH010000030.1"/>
</dbReference>
<evidence type="ECO:0000313" key="1">
    <source>
        <dbReference type="EMBL" id="MEV0367423.1"/>
    </source>
</evidence>
<gene>
    <name evidence="1" type="ORF">AB0H72_32535</name>
</gene>
<name>A0ABV3FIV2_9NOCA</name>
<proteinExistence type="predicted"/>
<protein>
    <submittedName>
        <fullName evidence="1">Uncharacterized protein</fullName>
    </submittedName>
</protein>